<evidence type="ECO:0000256" key="2">
    <source>
        <dbReference type="ARBA" id="ARBA00022692"/>
    </source>
</evidence>
<dbReference type="EMBL" id="OMOD01000121">
    <property type="protein sequence ID" value="SPF39731.1"/>
    <property type="molecule type" value="Genomic_DNA"/>
</dbReference>
<name>A0A2U3KJA1_9BACT</name>
<evidence type="ECO:0000256" key="1">
    <source>
        <dbReference type="ARBA" id="ARBA00004127"/>
    </source>
</evidence>
<feature type="transmembrane region" description="Helical" evidence="5">
    <location>
        <begin position="20"/>
        <end position="40"/>
    </location>
</feature>
<keyword evidence="3 5" id="KW-1133">Transmembrane helix</keyword>
<feature type="transmembrane region" description="Helical" evidence="5">
    <location>
        <begin position="85"/>
        <end position="100"/>
    </location>
</feature>
<dbReference type="Gene3D" id="1.20.120.1630">
    <property type="match status" value="1"/>
</dbReference>
<evidence type="ECO:0000256" key="4">
    <source>
        <dbReference type="ARBA" id="ARBA00023136"/>
    </source>
</evidence>
<dbReference type="GO" id="GO:0012505">
    <property type="term" value="C:endomembrane system"/>
    <property type="evidence" value="ECO:0007669"/>
    <property type="project" value="UniProtKB-SubCell"/>
</dbReference>
<organism evidence="6 7">
    <name type="scientific">Candidatus Sulfotelmatobacter kueseliae</name>
    <dbReference type="NCBI Taxonomy" id="2042962"/>
    <lineage>
        <taxon>Bacteria</taxon>
        <taxon>Pseudomonadati</taxon>
        <taxon>Acidobacteriota</taxon>
        <taxon>Terriglobia</taxon>
        <taxon>Terriglobales</taxon>
        <taxon>Candidatus Korobacteraceae</taxon>
        <taxon>Candidatus Sulfotelmatobacter</taxon>
    </lineage>
</organism>
<dbReference type="Proteomes" id="UP000238701">
    <property type="component" value="Unassembled WGS sequence"/>
</dbReference>
<feature type="transmembrane region" description="Helical" evidence="5">
    <location>
        <begin position="106"/>
        <end position="123"/>
    </location>
</feature>
<dbReference type="InterPro" id="IPR007318">
    <property type="entry name" value="Phopholipid_MeTrfase"/>
</dbReference>
<evidence type="ECO:0000313" key="6">
    <source>
        <dbReference type="EMBL" id="SPF39731.1"/>
    </source>
</evidence>
<accession>A0A2U3KJA1</accession>
<gene>
    <name evidence="6" type="ORF">SBA1_290092</name>
</gene>
<protein>
    <recommendedName>
        <fullName evidence="8">Isoprenylcysteine carboxyl methyltransferase</fullName>
    </recommendedName>
</protein>
<dbReference type="PANTHER" id="PTHR43847">
    <property type="entry name" value="BLL3993 PROTEIN"/>
    <property type="match status" value="1"/>
</dbReference>
<evidence type="ECO:0000256" key="5">
    <source>
        <dbReference type="SAM" id="Phobius"/>
    </source>
</evidence>
<sequence>MADKSVRPTGKARMAEWSAIARRIRVPLGFVFAVVYFWLARPTWRFLGFGCILIVPGLLIRALASGHVRKNEALATSGPYAHTRNPLYLGSLLIGVGFAIGARSWWVGVALVVMFFAIYLPVIRDEEAFLRQKFPEFEEYARRVPRMFPRIAPYSRGDSGGFSFDLYMRHREYNALLGTLAMAAAVVAKMMLTKGN</sequence>
<feature type="transmembrane region" description="Helical" evidence="5">
    <location>
        <begin position="173"/>
        <end position="192"/>
    </location>
</feature>
<proteinExistence type="predicted"/>
<evidence type="ECO:0000313" key="7">
    <source>
        <dbReference type="Proteomes" id="UP000238701"/>
    </source>
</evidence>
<feature type="transmembrane region" description="Helical" evidence="5">
    <location>
        <begin position="46"/>
        <end position="64"/>
    </location>
</feature>
<comment type="subcellular location">
    <subcellularLocation>
        <location evidence="1">Endomembrane system</location>
        <topology evidence="1">Multi-pass membrane protein</topology>
    </subcellularLocation>
</comment>
<evidence type="ECO:0000256" key="3">
    <source>
        <dbReference type="ARBA" id="ARBA00022989"/>
    </source>
</evidence>
<dbReference type="Pfam" id="PF04191">
    <property type="entry name" value="PEMT"/>
    <property type="match status" value="1"/>
</dbReference>
<reference evidence="7" key="1">
    <citation type="submission" date="2018-02" db="EMBL/GenBank/DDBJ databases">
        <authorList>
            <person name="Hausmann B."/>
        </authorList>
    </citation>
    <scope>NUCLEOTIDE SEQUENCE [LARGE SCALE GENOMIC DNA]</scope>
    <source>
        <strain evidence="7">Peat soil MAG SbA1</strain>
    </source>
</reference>
<keyword evidence="4 5" id="KW-0472">Membrane</keyword>
<keyword evidence="2 5" id="KW-0812">Transmembrane</keyword>
<dbReference type="AlphaFoldDB" id="A0A2U3KJA1"/>
<dbReference type="InterPro" id="IPR052527">
    <property type="entry name" value="Metal_cation-efflux_comp"/>
</dbReference>
<evidence type="ECO:0008006" key="8">
    <source>
        <dbReference type="Google" id="ProtNLM"/>
    </source>
</evidence>
<dbReference type="PANTHER" id="PTHR43847:SF1">
    <property type="entry name" value="BLL3993 PROTEIN"/>
    <property type="match status" value="1"/>
</dbReference>